<feature type="domain" description="DUF4116" evidence="2">
    <location>
        <begin position="326"/>
        <end position="366"/>
    </location>
</feature>
<evidence type="ECO:0000259" key="2">
    <source>
        <dbReference type="Pfam" id="PF13475"/>
    </source>
</evidence>
<evidence type="ECO:0000313" key="3">
    <source>
        <dbReference type="EMBL" id="OLQ09999.1"/>
    </source>
</evidence>
<dbReference type="CDD" id="cd17039">
    <property type="entry name" value="Ubl_ubiquitin_like"/>
    <property type="match status" value="1"/>
</dbReference>
<gene>
    <name evidence="3" type="ORF">AK812_SmicGene6328</name>
</gene>
<name>A0A1Q9ERE7_SYMMI</name>
<feature type="region of interest" description="Disordered" evidence="1">
    <location>
        <begin position="17"/>
        <end position="42"/>
    </location>
</feature>
<keyword evidence="4" id="KW-1185">Reference proteome</keyword>
<feature type="compositionally biased region" description="Basic and acidic residues" evidence="1">
    <location>
        <begin position="20"/>
        <end position="35"/>
    </location>
</feature>
<dbReference type="OrthoDB" id="408297at2759"/>
<evidence type="ECO:0000313" key="4">
    <source>
        <dbReference type="Proteomes" id="UP000186817"/>
    </source>
</evidence>
<feature type="domain" description="DUF4116" evidence="2">
    <location>
        <begin position="273"/>
        <end position="321"/>
    </location>
</feature>
<reference evidence="3 4" key="1">
    <citation type="submission" date="2016-02" db="EMBL/GenBank/DDBJ databases">
        <title>Genome analysis of coral dinoflagellate symbionts highlights evolutionary adaptations to a symbiotic lifestyle.</title>
        <authorList>
            <person name="Aranda M."/>
            <person name="Li Y."/>
            <person name="Liew Y.J."/>
            <person name="Baumgarten S."/>
            <person name="Simakov O."/>
            <person name="Wilson M."/>
            <person name="Piel J."/>
            <person name="Ashoor H."/>
            <person name="Bougouffa S."/>
            <person name="Bajic V.B."/>
            <person name="Ryu T."/>
            <person name="Ravasi T."/>
            <person name="Bayer T."/>
            <person name="Micklem G."/>
            <person name="Kim H."/>
            <person name="Bhak J."/>
            <person name="Lajeunesse T.C."/>
            <person name="Voolstra C.R."/>
        </authorList>
    </citation>
    <scope>NUCLEOTIDE SEQUENCE [LARGE SCALE GENOMIC DNA]</scope>
    <source>
        <strain evidence="3 4">CCMP2467</strain>
    </source>
</reference>
<protein>
    <recommendedName>
        <fullName evidence="2">DUF4116 domain-containing protein</fullName>
    </recommendedName>
</protein>
<dbReference type="EMBL" id="LSRX01000086">
    <property type="protein sequence ID" value="OLQ09999.1"/>
    <property type="molecule type" value="Genomic_DNA"/>
</dbReference>
<dbReference type="AlphaFoldDB" id="A0A1Q9ERE7"/>
<evidence type="ECO:0000256" key="1">
    <source>
        <dbReference type="SAM" id="MobiDB-lite"/>
    </source>
</evidence>
<dbReference type="Proteomes" id="UP000186817">
    <property type="component" value="Unassembled WGS sequence"/>
</dbReference>
<comment type="caution">
    <text evidence="3">The sequence shown here is derived from an EMBL/GenBank/DDBJ whole genome shotgun (WGS) entry which is preliminary data.</text>
</comment>
<accession>A0A1Q9ERE7</accession>
<dbReference type="InterPro" id="IPR025197">
    <property type="entry name" value="DUF4116"/>
</dbReference>
<organism evidence="3 4">
    <name type="scientific">Symbiodinium microadriaticum</name>
    <name type="common">Dinoflagellate</name>
    <name type="synonym">Zooxanthella microadriatica</name>
    <dbReference type="NCBI Taxonomy" id="2951"/>
    <lineage>
        <taxon>Eukaryota</taxon>
        <taxon>Sar</taxon>
        <taxon>Alveolata</taxon>
        <taxon>Dinophyceae</taxon>
        <taxon>Suessiales</taxon>
        <taxon>Symbiodiniaceae</taxon>
        <taxon>Symbiodinium</taxon>
    </lineage>
</organism>
<dbReference type="Pfam" id="PF13475">
    <property type="entry name" value="DUF4116"/>
    <property type="match status" value="2"/>
</dbReference>
<sequence>MQWLRWTMADGLGLLAASGREGDSSGRNGPHDRDPLLQPSDGPVTILTLAAESVGCSLEEEMTLSELKRSIQSQTGHHPSSMQIFVNGELCEKGGSPNHKVQTLSVVRCQWDQEKKEAFHAKLEAAVETGQALQFLQYMEHNLEQEKLMRRARRFAQHPHRHRQRTPVLDLSAWLQEDDKFLEDILLLSATTPDEMHARLCEVLLKAGEPQLRPTPGLAARLAKRPELKTWRWLQVLPWLGGNKFFLLNTLASCSRQDCFAIGKHATEEFLADEEFVKALVKKNGLSLRFANLRFKGNPDVVRLAMKENASAFEYASAELRSDLSMALPAVSHDGLLLQFLPEDLKSNMEVIRTAVSNNVRAVEFARGDATELGQLAATEVLNSLGEETEDPVSALVVHARDVCAKCFDYPRLLHTLQTYLQEADSRSDGQPTRSKQFALEAVKYRPGRYYNELSESDRCDVDIAVEAVRHCPGLFPESLPAQLRYDFEVMVTAIAAASDERQILMYRVPHTAKTRVFREVEHRLGKELDVFKGDADKLLKYMKVRAMRDHPAERSVLGIKDDIDSQPKVFE</sequence>
<proteinExistence type="predicted"/>